<dbReference type="Proteomes" id="UP001152798">
    <property type="component" value="Chromosome 3"/>
</dbReference>
<gene>
    <name evidence="1" type="ORF">NEZAVI_LOCUS5906</name>
</gene>
<sequence>MIGFGSDGASVMVGRHNSVSSRLKEACPGIVTINCICHSLHICANEACKCLPRHVEDLARNIYTFINDSSKRISQFQQFQNFVGVKIHKMLHPSQTRWLSLQEVVDRIVEQWDALKLFFTDRLKTATVGGLVQASEYIKSHGGCINFAPTSEMRALMANANFQVSEERDFAGTLGVVQTQGIY</sequence>
<dbReference type="PANTHER" id="PTHR37162:SF1">
    <property type="entry name" value="BED-TYPE DOMAIN-CONTAINING PROTEIN"/>
    <property type="match status" value="1"/>
</dbReference>
<dbReference type="SUPFAM" id="SSF53098">
    <property type="entry name" value="Ribonuclease H-like"/>
    <property type="match status" value="1"/>
</dbReference>
<organism evidence="1 2">
    <name type="scientific">Nezara viridula</name>
    <name type="common">Southern green stink bug</name>
    <name type="synonym">Cimex viridulus</name>
    <dbReference type="NCBI Taxonomy" id="85310"/>
    <lineage>
        <taxon>Eukaryota</taxon>
        <taxon>Metazoa</taxon>
        <taxon>Ecdysozoa</taxon>
        <taxon>Arthropoda</taxon>
        <taxon>Hexapoda</taxon>
        <taxon>Insecta</taxon>
        <taxon>Pterygota</taxon>
        <taxon>Neoptera</taxon>
        <taxon>Paraneoptera</taxon>
        <taxon>Hemiptera</taxon>
        <taxon>Heteroptera</taxon>
        <taxon>Panheteroptera</taxon>
        <taxon>Pentatomomorpha</taxon>
        <taxon>Pentatomoidea</taxon>
        <taxon>Pentatomidae</taxon>
        <taxon>Pentatominae</taxon>
        <taxon>Nezara</taxon>
    </lineage>
</organism>
<evidence type="ECO:0000313" key="2">
    <source>
        <dbReference type="Proteomes" id="UP001152798"/>
    </source>
</evidence>
<dbReference type="AlphaFoldDB" id="A0A9P0H5B1"/>
<accession>A0A9P0H5B1</accession>
<dbReference type="EMBL" id="OV725079">
    <property type="protein sequence ID" value="CAH1395672.1"/>
    <property type="molecule type" value="Genomic_DNA"/>
</dbReference>
<dbReference type="InterPro" id="IPR012337">
    <property type="entry name" value="RNaseH-like_sf"/>
</dbReference>
<evidence type="ECO:0000313" key="1">
    <source>
        <dbReference type="EMBL" id="CAH1395672.1"/>
    </source>
</evidence>
<dbReference type="OrthoDB" id="6622882at2759"/>
<proteinExistence type="predicted"/>
<protein>
    <submittedName>
        <fullName evidence="1">Uncharacterized protein</fullName>
    </submittedName>
</protein>
<keyword evidence="2" id="KW-1185">Reference proteome</keyword>
<reference evidence="1" key="1">
    <citation type="submission" date="2022-01" db="EMBL/GenBank/DDBJ databases">
        <authorList>
            <person name="King R."/>
        </authorList>
    </citation>
    <scope>NUCLEOTIDE SEQUENCE</scope>
</reference>
<dbReference type="PANTHER" id="PTHR37162">
    <property type="entry name" value="HAT FAMILY DIMERISATION DOMAINCONTAINING PROTEIN-RELATED"/>
    <property type="match status" value="1"/>
</dbReference>
<name>A0A9P0H5B1_NEZVI</name>